<dbReference type="InterPro" id="IPR015003">
    <property type="entry name" value="DUF1853"/>
</dbReference>
<proteinExistence type="predicted"/>
<sequence length="459" mass="53258">MPFSSLNQNLVEVWQRYQHPLVRQLAFAVGSPNILSGIPDKLELMHHFELHDSQTWQHYLSRYHPRLEFLDQHPEELIEFVQQLKSTRQIEHWEVALKYYLAEADFSLPHWYGLNRTDTLIRKMKHFTQKQFQFDEALQYSIQRRYCVLKGQLYLPTHRADQPIPAWINTERRLGLWGQYIPAARHGFYRLQRHEWIYPQAQPRPRKLSTVENCMSSSATLDLSLQLLRQPSVTPIDHDCQNIMAERLEKVGFNIESMRFEDVDNIWARKGTEGPVFCFAGHTDVVPTGNLDAWNSDPFLPEIRDGKLYGRGSADMKTALAAMVVATERFVEKHPDHKGSIAYLITSDEEGKQGHVAYPHLAVNPIHTASKAIAELCDTVWDHGNEYFPATSFQISNINAGINKSGRNRNQMLKFLLANLISHNQLLNIGQQFRFLERFTHIVRYAQAKCTFTMFLTGT</sequence>
<keyword evidence="1" id="KW-0479">Metal-binding</keyword>
<dbReference type="GO" id="GO:0006526">
    <property type="term" value="P:L-arginine biosynthetic process"/>
    <property type="evidence" value="ECO:0007669"/>
    <property type="project" value="TreeGrafter"/>
</dbReference>
<dbReference type="InterPro" id="IPR050072">
    <property type="entry name" value="Peptidase_M20A"/>
</dbReference>
<evidence type="ECO:0000313" key="4">
    <source>
        <dbReference type="Proteomes" id="UP000271889"/>
    </source>
</evidence>
<evidence type="ECO:0000313" key="3">
    <source>
        <dbReference type="EMBL" id="VDN21824.1"/>
    </source>
</evidence>
<dbReference type="AlphaFoldDB" id="A0A3P7LXU7"/>
<dbReference type="Pfam" id="PF08907">
    <property type="entry name" value="DUF1853"/>
    <property type="match status" value="1"/>
</dbReference>
<dbReference type="Gene3D" id="3.40.630.10">
    <property type="entry name" value="Zn peptidases"/>
    <property type="match status" value="1"/>
</dbReference>
<evidence type="ECO:0000256" key="2">
    <source>
        <dbReference type="ARBA" id="ARBA00022801"/>
    </source>
</evidence>
<accession>A0A3P7LXU7</accession>
<dbReference type="GO" id="GO:0008777">
    <property type="term" value="F:acetylornithine deacetylase activity"/>
    <property type="evidence" value="ECO:0007669"/>
    <property type="project" value="TreeGrafter"/>
</dbReference>
<dbReference type="SUPFAM" id="SSF53187">
    <property type="entry name" value="Zn-dependent exopeptidases"/>
    <property type="match status" value="1"/>
</dbReference>
<organism evidence="3 4">
    <name type="scientific">Cylicostephanus goldi</name>
    <name type="common">Nematode worm</name>
    <dbReference type="NCBI Taxonomy" id="71465"/>
    <lineage>
        <taxon>Eukaryota</taxon>
        <taxon>Metazoa</taxon>
        <taxon>Ecdysozoa</taxon>
        <taxon>Nematoda</taxon>
        <taxon>Chromadorea</taxon>
        <taxon>Rhabditida</taxon>
        <taxon>Rhabditina</taxon>
        <taxon>Rhabditomorpha</taxon>
        <taxon>Strongyloidea</taxon>
        <taxon>Strongylidae</taxon>
        <taxon>Cylicostephanus</taxon>
    </lineage>
</organism>
<dbReference type="InterPro" id="IPR002933">
    <property type="entry name" value="Peptidase_M20"/>
</dbReference>
<name>A0A3P7LXU7_CYLGO</name>
<evidence type="ECO:0000256" key="1">
    <source>
        <dbReference type="ARBA" id="ARBA00022723"/>
    </source>
</evidence>
<keyword evidence="2" id="KW-0378">Hydrolase</keyword>
<reference evidence="3 4" key="1">
    <citation type="submission" date="2018-11" db="EMBL/GenBank/DDBJ databases">
        <authorList>
            <consortium name="Pathogen Informatics"/>
        </authorList>
    </citation>
    <scope>NUCLEOTIDE SEQUENCE [LARGE SCALE GENOMIC DNA]</scope>
</reference>
<dbReference type="GO" id="GO:0046872">
    <property type="term" value="F:metal ion binding"/>
    <property type="evidence" value="ECO:0007669"/>
    <property type="project" value="UniProtKB-KW"/>
</dbReference>
<dbReference type="Proteomes" id="UP000271889">
    <property type="component" value="Unassembled WGS sequence"/>
</dbReference>
<gene>
    <name evidence="3" type="ORF">CGOC_LOCUS9140</name>
</gene>
<dbReference type="InterPro" id="IPR036264">
    <property type="entry name" value="Bact_exopeptidase_dim_dom"/>
</dbReference>
<protein>
    <submittedName>
        <fullName evidence="3">Uncharacterized protein</fullName>
    </submittedName>
</protein>
<dbReference type="Pfam" id="PF01546">
    <property type="entry name" value="Peptidase_M20"/>
    <property type="match status" value="1"/>
</dbReference>
<dbReference type="SUPFAM" id="SSF55031">
    <property type="entry name" value="Bacterial exopeptidase dimerisation domain"/>
    <property type="match status" value="1"/>
</dbReference>
<dbReference type="EMBL" id="UYRV01105976">
    <property type="protein sequence ID" value="VDN21824.1"/>
    <property type="molecule type" value="Genomic_DNA"/>
</dbReference>
<keyword evidence="4" id="KW-1185">Reference proteome</keyword>
<dbReference type="OrthoDB" id="3064516at2759"/>
<dbReference type="PANTHER" id="PTHR43808:SF31">
    <property type="entry name" value="N-ACETYL-L-CITRULLINE DEACETYLASE"/>
    <property type="match status" value="1"/>
</dbReference>
<dbReference type="PANTHER" id="PTHR43808">
    <property type="entry name" value="ACETYLORNITHINE DEACETYLASE"/>
    <property type="match status" value="1"/>
</dbReference>